<name>A0A292PP95_9PEZI</name>
<dbReference type="CDD" id="cd23702">
    <property type="entry name" value="eL14"/>
    <property type="match status" value="1"/>
</dbReference>
<evidence type="ECO:0000256" key="1">
    <source>
        <dbReference type="ARBA" id="ARBA00004021"/>
    </source>
</evidence>
<dbReference type="InterPro" id="IPR008991">
    <property type="entry name" value="Translation_prot_SH3-like_sf"/>
</dbReference>
<evidence type="ECO:0000256" key="5">
    <source>
        <dbReference type="ARBA" id="ARBA00022980"/>
    </source>
</evidence>
<proteinExistence type="inferred from homology"/>
<dbReference type="GO" id="GO:0003723">
    <property type="term" value="F:RNA binding"/>
    <property type="evidence" value="ECO:0007669"/>
    <property type="project" value="InterPro"/>
</dbReference>
<dbReference type="PANTHER" id="PTHR11127">
    <property type="entry name" value="60S RIBOSOMAL PROTEIN L14"/>
    <property type="match status" value="1"/>
</dbReference>
<dbReference type="PANTHER" id="PTHR11127:SF2">
    <property type="entry name" value="LARGE RIBOSOMAL SUBUNIT PROTEIN EL14"/>
    <property type="match status" value="1"/>
</dbReference>
<gene>
    <name evidence="8" type="ORF">GSTUAT00006571001</name>
</gene>
<evidence type="ECO:0000259" key="7">
    <source>
        <dbReference type="Pfam" id="PF01929"/>
    </source>
</evidence>
<evidence type="ECO:0000313" key="8">
    <source>
        <dbReference type="EMBL" id="CUS09369.1"/>
    </source>
</evidence>
<dbReference type="InterPro" id="IPR014722">
    <property type="entry name" value="Rib_uL2_dom2"/>
</dbReference>
<reference evidence="8" key="1">
    <citation type="submission" date="2015-10" db="EMBL/GenBank/DDBJ databases">
        <authorList>
            <person name="Regsiter A."/>
            <person name="william w."/>
        </authorList>
    </citation>
    <scope>NUCLEOTIDE SEQUENCE</scope>
    <source>
        <strain evidence="8">Montdore</strain>
    </source>
</reference>
<feature type="domain" description="Large ribosomal subunit protein eL14" evidence="7">
    <location>
        <begin position="155"/>
        <end position="230"/>
    </location>
</feature>
<dbReference type="GO" id="GO:0003735">
    <property type="term" value="F:structural constituent of ribosome"/>
    <property type="evidence" value="ECO:0007669"/>
    <property type="project" value="InterPro"/>
</dbReference>
<keyword evidence="4" id="KW-0963">Cytoplasm</keyword>
<comment type="similarity">
    <text evidence="3">Belongs to the eukaryotic ribosomal protein eL14 family.</text>
</comment>
<protein>
    <recommendedName>
        <fullName evidence="7">Large ribosomal subunit protein eL14 domain-containing protein</fullName>
    </recommendedName>
</protein>
<dbReference type="GO" id="GO:0042273">
    <property type="term" value="P:ribosomal large subunit biogenesis"/>
    <property type="evidence" value="ECO:0007669"/>
    <property type="project" value="TreeGrafter"/>
</dbReference>
<accession>A0A292PP95</accession>
<dbReference type="AlphaFoldDB" id="A0A292PP95"/>
<dbReference type="Gene3D" id="2.30.30.30">
    <property type="match status" value="1"/>
</dbReference>
<keyword evidence="5" id="KW-0689">Ribosomal protein</keyword>
<keyword evidence="6" id="KW-0687">Ribonucleoprotein</keyword>
<dbReference type="Proteomes" id="UP001412239">
    <property type="component" value="Unassembled WGS sequence"/>
</dbReference>
<dbReference type="GO" id="GO:0006412">
    <property type="term" value="P:translation"/>
    <property type="evidence" value="ECO:0007669"/>
    <property type="project" value="InterPro"/>
</dbReference>
<dbReference type="GO" id="GO:0022625">
    <property type="term" value="C:cytosolic large ribosomal subunit"/>
    <property type="evidence" value="ECO:0007669"/>
    <property type="project" value="TreeGrafter"/>
</dbReference>
<evidence type="ECO:0000256" key="4">
    <source>
        <dbReference type="ARBA" id="ARBA00022490"/>
    </source>
</evidence>
<dbReference type="EMBL" id="LN891084">
    <property type="protein sequence ID" value="CUS09369.1"/>
    <property type="molecule type" value="Genomic_DNA"/>
</dbReference>
<dbReference type="InterPro" id="IPR039660">
    <property type="entry name" value="Ribosomal_eL14"/>
</dbReference>
<evidence type="ECO:0000256" key="2">
    <source>
        <dbReference type="ARBA" id="ARBA00004496"/>
    </source>
</evidence>
<evidence type="ECO:0000256" key="6">
    <source>
        <dbReference type="ARBA" id="ARBA00023274"/>
    </source>
</evidence>
<sequence length="240" mass="27820">MKPGVESRTKALNRKLFHHANGYEWVEWKAIEWDNRHTSRNPKDLKAVTTPHARKPALPQYHTFGISSASKSRDSTIKTPHNIFDLHDQHHKHHRQPICLEKISAMSCDVKTTQWRLVEVGRVVLLNKGPYCGKLATVVEIIDHKRILIDSPTIPRQSYSLKNVTLTPIVIDNLPRAARNGIVKKLWEKCDVDTKWAESSWAKKIASKETRRNLSDFDRFRVLVLRKQRRYEIRKAAAKA</sequence>
<dbReference type="FunFam" id="2.30.30.30:FF:000030">
    <property type="entry name" value="60S ribosomal protein L14"/>
    <property type="match status" value="1"/>
</dbReference>
<evidence type="ECO:0000313" key="9">
    <source>
        <dbReference type="Proteomes" id="UP001412239"/>
    </source>
</evidence>
<evidence type="ECO:0000256" key="3">
    <source>
        <dbReference type="ARBA" id="ARBA00006592"/>
    </source>
</evidence>
<dbReference type="Pfam" id="PF01929">
    <property type="entry name" value="Ribosomal_L14e"/>
    <property type="match status" value="1"/>
</dbReference>
<keyword evidence="9" id="KW-1185">Reference proteome</keyword>
<dbReference type="Gene3D" id="6.10.250.2270">
    <property type="match status" value="1"/>
</dbReference>
<organism evidence="8 9">
    <name type="scientific">Tuber aestivum</name>
    <name type="common">summer truffle</name>
    <dbReference type="NCBI Taxonomy" id="59557"/>
    <lineage>
        <taxon>Eukaryota</taxon>
        <taxon>Fungi</taxon>
        <taxon>Dikarya</taxon>
        <taxon>Ascomycota</taxon>
        <taxon>Pezizomycotina</taxon>
        <taxon>Pezizomycetes</taxon>
        <taxon>Pezizales</taxon>
        <taxon>Tuberaceae</taxon>
        <taxon>Tuber</taxon>
    </lineage>
</organism>
<dbReference type="SUPFAM" id="SSF50104">
    <property type="entry name" value="Translation proteins SH3-like domain"/>
    <property type="match status" value="1"/>
</dbReference>
<comment type="function">
    <text evidence="1">Component of the ribosome, a large ribonucleoprotein complex responsible for the synthesis of proteins in the cell. The small ribosomal subunit (SSU) binds messenger RNAs (mRNAs) and translates the encoded message by selecting cognate aminoacyl-transfer RNA (tRNA) molecules. The large subunit (LSU) contains the ribosomal catalytic site termed the peptidyl transferase center (PTC), which catalyzes the formation of peptide bonds, thereby polymerizing the amino acids delivered by tRNAs into a polypeptide chain. The nascent polypeptides leave the ribosome through a tunnel in the LSU and interact with protein factors that function in enzymatic processing, targeting, and the membrane insertion of nascent chains at the exit of the ribosomal tunnel.</text>
</comment>
<dbReference type="InterPro" id="IPR002784">
    <property type="entry name" value="Ribosomal_eL14_dom"/>
</dbReference>
<comment type="subcellular location">
    <subcellularLocation>
        <location evidence="2">Cytoplasm</location>
    </subcellularLocation>
</comment>